<proteinExistence type="predicted"/>
<feature type="region of interest" description="Disordered" evidence="1">
    <location>
        <begin position="73"/>
        <end position="96"/>
    </location>
</feature>
<name>A0ABS4NLN0_9BACL</name>
<protein>
    <submittedName>
        <fullName evidence="2">Uncharacterized protein</fullName>
    </submittedName>
</protein>
<accession>A0ABS4NLN0</accession>
<sequence>MRSVGGGSKGFIPLVTDGRCMQICYLCQTLLTNCSNQHGAQQQFNGSVTNYSLICFRYHSLNTVNVKCYSSTPRHSPAPRTYYPHSPSAEFRGTNAPHSFPLPASAEFRGTNAPHSLPLPASAEFRGINAPHSFPLPASAEFRGTNAPHSFPLPASAEFRGINAPHSLPLPASAEFRGTNAPPIP</sequence>
<comment type="caution">
    <text evidence="2">The sequence shown here is derived from an EMBL/GenBank/DDBJ whole genome shotgun (WGS) entry which is preliminary data.</text>
</comment>
<organism evidence="2 3">
    <name type="scientific">Paenibacillus silagei</name>
    <dbReference type="NCBI Taxonomy" id="1670801"/>
    <lineage>
        <taxon>Bacteria</taxon>
        <taxon>Bacillati</taxon>
        <taxon>Bacillota</taxon>
        <taxon>Bacilli</taxon>
        <taxon>Bacillales</taxon>
        <taxon>Paenibacillaceae</taxon>
        <taxon>Paenibacillus</taxon>
    </lineage>
</organism>
<reference evidence="2 3" key="1">
    <citation type="submission" date="2021-03" db="EMBL/GenBank/DDBJ databases">
        <title>Genomic Encyclopedia of Type Strains, Phase IV (KMG-IV): sequencing the most valuable type-strain genomes for metagenomic binning, comparative biology and taxonomic classification.</title>
        <authorList>
            <person name="Goeker M."/>
        </authorList>
    </citation>
    <scope>NUCLEOTIDE SEQUENCE [LARGE SCALE GENOMIC DNA]</scope>
    <source>
        <strain evidence="2 3">DSM 101953</strain>
    </source>
</reference>
<evidence type="ECO:0000313" key="2">
    <source>
        <dbReference type="EMBL" id="MBP2110969.1"/>
    </source>
</evidence>
<dbReference type="Proteomes" id="UP000773462">
    <property type="component" value="Unassembled WGS sequence"/>
</dbReference>
<dbReference type="EMBL" id="JAGGLV010000002">
    <property type="protein sequence ID" value="MBP2110969.1"/>
    <property type="molecule type" value="Genomic_DNA"/>
</dbReference>
<evidence type="ECO:0000313" key="3">
    <source>
        <dbReference type="Proteomes" id="UP000773462"/>
    </source>
</evidence>
<evidence type="ECO:0000256" key="1">
    <source>
        <dbReference type="SAM" id="MobiDB-lite"/>
    </source>
</evidence>
<gene>
    <name evidence="2" type="ORF">J2Z70_001109</name>
</gene>
<keyword evidence="3" id="KW-1185">Reference proteome</keyword>